<dbReference type="EMBL" id="FXAE01000043">
    <property type="protein sequence ID" value="SMF51872.1"/>
    <property type="molecule type" value="Genomic_DNA"/>
</dbReference>
<proteinExistence type="inferred from homology"/>
<organism evidence="11 12">
    <name type="scientific">Paenibacillus barengoltzii J12</name>
    <dbReference type="NCBI Taxonomy" id="935846"/>
    <lineage>
        <taxon>Bacteria</taxon>
        <taxon>Bacillati</taxon>
        <taxon>Bacillota</taxon>
        <taxon>Bacilli</taxon>
        <taxon>Bacillales</taxon>
        <taxon>Paenibacillaceae</taxon>
        <taxon>Paenibacillus</taxon>
    </lineage>
</organism>
<protein>
    <submittedName>
        <fullName evidence="11">Phosphoglycerol transferase MdoB</fullName>
    </submittedName>
</protein>
<dbReference type="InterPro" id="IPR050448">
    <property type="entry name" value="OpgB/LTA_synthase_biosynth"/>
</dbReference>
<dbReference type="PANTHER" id="PTHR47371:SF3">
    <property type="entry name" value="PHOSPHOGLYCEROL TRANSFERASE I"/>
    <property type="match status" value="1"/>
</dbReference>
<dbReference type="SUPFAM" id="SSF53649">
    <property type="entry name" value="Alkaline phosphatase-like"/>
    <property type="match status" value="1"/>
</dbReference>
<evidence type="ECO:0000259" key="10">
    <source>
        <dbReference type="Pfam" id="PF00884"/>
    </source>
</evidence>
<evidence type="ECO:0000256" key="3">
    <source>
        <dbReference type="ARBA" id="ARBA00009983"/>
    </source>
</evidence>
<comment type="subcellular location">
    <subcellularLocation>
        <location evidence="1">Cell membrane</location>
        <topology evidence="1">Multi-pass membrane protein</topology>
    </subcellularLocation>
</comment>
<feature type="transmembrane region" description="Helical" evidence="9">
    <location>
        <begin position="39"/>
        <end position="60"/>
    </location>
</feature>
<name>A0ABY1M105_9BACL</name>
<dbReference type="RefSeq" id="WP_016313593.1">
    <property type="nucleotide sequence ID" value="NZ_FXAE01000043.1"/>
</dbReference>
<evidence type="ECO:0000256" key="4">
    <source>
        <dbReference type="ARBA" id="ARBA00022475"/>
    </source>
</evidence>
<keyword evidence="7 8" id="KW-0472">Membrane</keyword>
<dbReference type="PANTHER" id="PTHR47371">
    <property type="entry name" value="LIPOTEICHOIC ACID SYNTHASE"/>
    <property type="match status" value="1"/>
</dbReference>
<evidence type="ECO:0000256" key="5">
    <source>
        <dbReference type="ARBA" id="ARBA00022692"/>
    </source>
</evidence>
<dbReference type="CDD" id="cd16015">
    <property type="entry name" value="LTA_synthase"/>
    <property type="match status" value="1"/>
</dbReference>
<dbReference type="Proteomes" id="UP000192939">
    <property type="component" value="Unassembled WGS sequence"/>
</dbReference>
<evidence type="ECO:0000256" key="9">
    <source>
        <dbReference type="SAM" id="Phobius"/>
    </source>
</evidence>
<dbReference type="InterPro" id="IPR012160">
    <property type="entry name" value="LtaS-like"/>
</dbReference>
<dbReference type="Pfam" id="PF00884">
    <property type="entry name" value="Sulfatase"/>
    <property type="match status" value="1"/>
</dbReference>
<evidence type="ECO:0000256" key="2">
    <source>
        <dbReference type="ARBA" id="ARBA00004936"/>
    </source>
</evidence>
<feature type="transmembrane region" description="Helical" evidence="9">
    <location>
        <begin position="156"/>
        <end position="173"/>
    </location>
</feature>
<sequence>MSQFNRIRLASIKPFVFFSVIMIFKIYLVWTAIFDVVPAWGPLLKEIPFIWILFCLIEWFSSKRKIGLYLTVNLIVTAVFFAAVMYHKYYGVIVNYTALQQVNQVTAVKNSVFSLLAPYYLLIFVDIVVIGFWLFRKKRAEKLKALFNLRKASTGVITGIFAFSLLLCIFNVWPNRASMNEIKQAEQMGILNYETYTIFSSAKKEELVDKNEISQAKINNLKGITPPAEPKYFGAAKGKNLIIIQMESFQNFLIGLKIDGQEVTPNMNKLVKENTYFSHFYQMVGQGNTSDAEFVVNTSFYIPYNEAATQNYPDKDLPSLPKLMRDQGYDTATFHTNVVDFWNRGELYKAIGFNRYYDQKWFGTEDTVFFGPSDEVLYKKTIEELDRMQQTGQPFYTQVISMTAHHPFTTPHDKDKIQLPERYQDNMVGDYLRAQSYADYALGQFIEDLKQRGIWDNSVVVIYGDHLGLPMYSLDKHGLELMKEIYGRDYSYIDMINIPMLLHVPGTELPEVMDNVGGQVDILPTVANLFGINLDNHIHFGEDLLNQTSYNLLPQRYYLPSGSFINDQALFIPGVWYDDGTKYPLPKDGVTQALTTESEYNRALELLRLSDSYVKQLPDREKE</sequence>
<comment type="similarity">
    <text evidence="3 8">Belongs to the LTA synthase family.</text>
</comment>
<feature type="transmembrane region" description="Helical" evidence="9">
    <location>
        <begin position="12"/>
        <end position="33"/>
    </location>
</feature>
<dbReference type="PIRSF" id="PIRSF005091">
    <property type="entry name" value="Mmb_sulf_HI1246"/>
    <property type="match status" value="1"/>
</dbReference>
<keyword evidence="5 9" id="KW-0812">Transmembrane</keyword>
<feature type="domain" description="Sulfatase N-terminal" evidence="10">
    <location>
        <begin position="239"/>
        <end position="532"/>
    </location>
</feature>
<dbReference type="Gene3D" id="3.30.1120.170">
    <property type="match status" value="1"/>
</dbReference>
<evidence type="ECO:0000256" key="1">
    <source>
        <dbReference type="ARBA" id="ARBA00004651"/>
    </source>
</evidence>
<evidence type="ECO:0000256" key="7">
    <source>
        <dbReference type="ARBA" id="ARBA00023136"/>
    </source>
</evidence>
<evidence type="ECO:0000313" key="12">
    <source>
        <dbReference type="Proteomes" id="UP000192939"/>
    </source>
</evidence>
<dbReference type="Gene3D" id="3.40.720.10">
    <property type="entry name" value="Alkaline Phosphatase, subunit A"/>
    <property type="match status" value="1"/>
</dbReference>
<reference evidence="11 12" key="1">
    <citation type="submission" date="2017-04" db="EMBL/GenBank/DDBJ databases">
        <authorList>
            <person name="Varghese N."/>
            <person name="Submissions S."/>
        </authorList>
    </citation>
    <scope>NUCLEOTIDE SEQUENCE [LARGE SCALE GENOMIC DNA]</scope>
    <source>
        <strain evidence="11 12">J12</strain>
    </source>
</reference>
<accession>A0ABY1M105</accession>
<comment type="caution">
    <text evidence="11">The sequence shown here is derived from an EMBL/GenBank/DDBJ whole genome shotgun (WGS) entry which is preliminary data.</text>
</comment>
<feature type="transmembrane region" description="Helical" evidence="9">
    <location>
        <begin position="117"/>
        <end position="135"/>
    </location>
</feature>
<dbReference type="GeneID" id="43346127"/>
<comment type="pathway">
    <text evidence="2">Cell wall biogenesis; lipoteichoic acid biosynthesis.</text>
</comment>
<keyword evidence="11" id="KW-0808">Transferase</keyword>
<keyword evidence="4 8" id="KW-1003">Cell membrane</keyword>
<gene>
    <name evidence="11" type="ORF">SAMN02744124_03437</name>
</gene>
<feature type="transmembrane region" description="Helical" evidence="9">
    <location>
        <begin position="67"/>
        <end position="86"/>
    </location>
</feature>
<evidence type="ECO:0000313" key="11">
    <source>
        <dbReference type="EMBL" id="SMF51872.1"/>
    </source>
</evidence>
<dbReference type="InterPro" id="IPR000917">
    <property type="entry name" value="Sulfatase_N"/>
</dbReference>
<dbReference type="GO" id="GO:0016740">
    <property type="term" value="F:transferase activity"/>
    <property type="evidence" value="ECO:0007669"/>
    <property type="project" value="UniProtKB-KW"/>
</dbReference>
<keyword evidence="6 9" id="KW-1133">Transmembrane helix</keyword>
<evidence type="ECO:0000256" key="6">
    <source>
        <dbReference type="ARBA" id="ARBA00022989"/>
    </source>
</evidence>
<keyword evidence="12" id="KW-1185">Reference proteome</keyword>
<evidence type="ECO:0000256" key="8">
    <source>
        <dbReference type="PIRNR" id="PIRNR005091"/>
    </source>
</evidence>
<dbReference type="InterPro" id="IPR017850">
    <property type="entry name" value="Alkaline_phosphatase_core_sf"/>
</dbReference>